<feature type="transmembrane region" description="Helical" evidence="1">
    <location>
        <begin position="86"/>
        <end position="107"/>
    </location>
</feature>
<organism evidence="2 3">
    <name type="scientific">Stegodyphus mimosarum</name>
    <name type="common">African social velvet spider</name>
    <dbReference type="NCBI Taxonomy" id="407821"/>
    <lineage>
        <taxon>Eukaryota</taxon>
        <taxon>Metazoa</taxon>
        <taxon>Ecdysozoa</taxon>
        <taxon>Arthropoda</taxon>
        <taxon>Chelicerata</taxon>
        <taxon>Arachnida</taxon>
        <taxon>Araneae</taxon>
        <taxon>Araneomorphae</taxon>
        <taxon>Entelegynae</taxon>
        <taxon>Eresoidea</taxon>
        <taxon>Eresidae</taxon>
        <taxon>Stegodyphus</taxon>
    </lineage>
</organism>
<name>A0A087TBL2_STEMI</name>
<dbReference type="EMBL" id="KK114460">
    <property type="protein sequence ID" value="KFM62501.1"/>
    <property type="molecule type" value="Genomic_DNA"/>
</dbReference>
<feature type="transmembrane region" description="Helical" evidence="1">
    <location>
        <begin position="6"/>
        <end position="26"/>
    </location>
</feature>
<dbReference type="Proteomes" id="UP000054359">
    <property type="component" value="Unassembled WGS sequence"/>
</dbReference>
<keyword evidence="1" id="KW-0472">Membrane</keyword>
<dbReference type="AlphaFoldDB" id="A0A087TBL2"/>
<keyword evidence="1" id="KW-1133">Transmembrane helix</keyword>
<proteinExistence type="predicted"/>
<gene>
    <name evidence="2" type="ORF">X975_07336</name>
</gene>
<protein>
    <submittedName>
        <fullName evidence="2">Uncharacterized protein</fullName>
    </submittedName>
</protein>
<sequence length="224" mass="26183">MVWSFSAVTPFVILLFCIISSLKIYLSKKKYFPPAAVVRSLKERNKYGIEIVETTCKRIEYFKKYLRPPKEQILQQFRKYAVKERIVCAMYSEIWKYISMLILLIALSRPEDTQSRYLQGTSIQKLLLKPKDISTWKSKEMLNQWLKYDFINHFYDGPDCLGQHMECGINILTGCITVGSIVIRNFKNSTVCNLYSQILNQCGVLKQADDANKTIESISNYERR</sequence>
<accession>A0A087TBL2</accession>
<evidence type="ECO:0000313" key="2">
    <source>
        <dbReference type="EMBL" id="KFM62501.1"/>
    </source>
</evidence>
<reference evidence="2 3" key="1">
    <citation type="submission" date="2013-11" db="EMBL/GenBank/DDBJ databases">
        <title>Genome sequencing of Stegodyphus mimosarum.</title>
        <authorList>
            <person name="Bechsgaard J."/>
        </authorList>
    </citation>
    <scope>NUCLEOTIDE SEQUENCE [LARGE SCALE GENOMIC DNA]</scope>
</reference>
<evidence type="ECO:0000313" key="3">
    <source>
        <dbReference type="Proteomes" id="UP000054359"/>
    </source>
</evidence>
<keyword evidence="3" id="KW-1185">Reference proteome</keyword>
<evidence type="ECO:0000256" key="1">
    <source>
        <dbReference type="SAM" id="Phobius"/>
    </source>
</evidence>
<keyword evidence="1" id="KW-0812">Transmembrane</keyword>
<feature type="non-terminal residue" evidence="2">
    <location>
        <position position="224"/>
    </location>
</feature>